<accession>A0AA36MJH4</accession>
<keyword evidence="3" id="KW-1185">Reference proteome</keyword>
<evidence type="ECO:0000313" key="2">
    <source>
        <dbReference type="EMBL" id="CAJ1374056.1"/>
    </source>
</evidence>
<evidence type="ECO:0000313" key="3">
    <source>
        <dbReference type="Proteomes" id="UP001178507"/>
    </source>
</evidence>
<feature type="region of interest" description="Disordered" evidence="1">
    <location>
        <begin position="1"/>
        <end position="23"/>
    </location>
</feature>
<dbReference type="EMBL" id="CAUJNA010000228">
    <property type="protein sequence ID" value="CAJ1374056.1"/>
    <property type="molecule type" value="Genomic_DNA"/>
</dbReference>
<dbReference type="AlphaFoldDB" id="A0AA36MJH4"/>
<organism evidence="2 3">
    <name type="scientific">Effrenium voratum</name>
    <dbReference type="NCBI Taxonomy" id="2562239"/>
    <lineage>
        <taxon>Eukaryota</taxon>
        <taxon>Sar</taxon>
        <taxon>Alveolata</taxon>
        <taxon>Dinophyceae</taxon>
        <taxon>Suessiales</taxon>
        <taxon>Symbiodiniaceae</taxon>
        <taxon>Effrenium</taxon>
    </lineage>
</organism>
<proteinExistence type="predicted"/>
<protein>
    <submittedName>
        <fullName evidence="2">Uncharacterized protein</fullName>
    </submittedName>
</protein>
<reference evidence="2" key="1">
    <citation type="submission" date="2023-08" db="EMBL/GenBank/DDBJ databases">
        <authorList>
            <person name="Chen Y."/>
            <person name="Shah S."/>
            <person name="Dougan E. K."/>
            <person name="Thang M."/>
            <person name="Chan C."/>
        </authorList>
    </citation>
    <scope>NUCLEOTIDE SEQUENCE</scope>
</reference>
<dbReference type="Proteomes" id="UP001178507">
    <property type="component" value="Unassembled WGS sequence"/>
</dbReference>
<comment type="caution">
    <text evidence="2">The sequence shown here is derived from an EMBL/GenBank/DDBJ whole genome shotgun (WGS) entry which is preliminary data.</text>
</comment>
<sequence length="188" mass="20968">MDMQPITPLPMIAQARKPERHNGRMTASVADIGFVRADNLKDTGHGVTTNPHDAIMATLFLMSSGNLATANTTDLYILAWRCDLTKLLDLTSRSRANTLNGGYMLQQVQIYNNSAWPLSATEKGSLTTWRLTHGACFFDINNQRTWEELGFLRLRSVVLRVAQLTTTMQFSLDLPKPSVTQDSWHSAA</sequence>
<name>A0AA36MJH4_9DINO</name>
<evidence type="ECO:0000256" key="1">
    <source>
        <dbReference type="SAM" id="MobiDB-lite"/>
    </source>
</evidence>
<gene>
    <name evidence="2" type="ORF">EVOR1521_LOCUS3691</name>
</gene>